<comment type="caution">
    <text evidence="2">The sequence shown here is derived from an EMBL/GenBank/DDBJ whole genome shotgun (WGS) entry which is preliminary data.</text>
</comment>
<keyword evidence="3" id="KW-1185">Reference proteome</keyword>
<proteinExistence type="predicted"/>
<dbReference type="AlphaFoldDB" id="A0A2G8JFV1"/>
<sequence length="182" mass="21073">MDLLDILISRVRADRFTSFPRLNEFLEQTETIGRIPGIDEHLESLKCELRRYFPEVDPEKFDLVRNPFLVRSATMDDNEQAQEELVLLKNDSAAEQLFNSRPLSNFWCLMRQEYPVLSAIAMKTLLPYPSTYLCEDSFSTMAAMKTKQRNRLDIGADMRVALSETEPDIQRLVAEKQAQPSH</sequence>
<gene>
    <name evidence="2" type="ORF">BSL78_28541</name>
</gene>
<feature type="domain" description="HAT C-terminal dimerisation" evidence="1">
    <location>
        <begin position="92"/>
        <end position="153"/>
    </location>
</feature>
<reference evidence="2 3" key="1">
    <citation type="journal article" date="2017" name="PLoS Biol.">
        <title>The sea cucumber genome provides insights into morphological evolution and visceral regeneration.</title>
        <authorList>
            <person name="Zhang X."/>
            <person name="Sun L."/>
            <person name="Yuan J."/>
            <person name="Sun Y."/>
            <person name="Gao Y."/>
            <person name="Zhang L."/>
            <person name="Li S."/>
            <person name="Dai H."/>
            <person name="Hamel J.F."/>
            <person name="Liu C."/>
            <person name="Yu Y."/>
            <person name="Liu S."/>
            <person name="Lin W."/>
            <person name="Guo K."/>
            <person name="Jin S."/>
            <person name="Xu P."/>
            <person name="Storey K.B."/>
            <person name="Huan P."/>
            <person name="Zhang T."/>
            <person name="Zhou Y."/>
            <person name="Zhang J."/>
            <person name="Lin C."/>
            <person name="Li X."/>
            <person name="Xing L."/>
            <person name="Huo D."/>
            <person name="Sun M."/>
            <person name="Wang L."/>
            <person name="Mercier A."/>
            <person name="Li F."/>
            <person name="Yang H."/>
            <person name="Xiang J."/>
        </authorList>
    </citation>
    <scope>NUCLEOTIDE SEQUENCE [LARGE SCALE GENOMIC DNA]</scope>
    <source>
        <strain evidence="2">Shaxun</strain>
        <tissue evidence="2">Muscle</tissue>
    </source>
</reference>
<dbReference type="InterPro" id="IPR008906">
    <property type="entry name" value="HATC_C_dom"/>
</dbReference>
<evidence type="ECO:0000259" key="1">
    <source>
        <dbReference type="Pfam" id="PF05699"/>
    </source>
</evidence>
<accession>A0A2G8JFV1</accession>
<protein>
    <recommendedName>
        <fullName evidence="1">HAT C-terminal dimerisation domain-containing protein</fullName>
    </recommendedName>
</protein>
<dbReference type="Pfam" id="PF05699">
    <property type="entry name" value="Dimer_Tnp_hAT"/>
    <property type="match status" value="1"/>
</dbReference>
<dbReference type="PANTHER" id="PTHR45913">
    <property type="entry name" value="EPM2A-INTERACTING PROTEIN 1"/>
    <property type="match status" value="1"/>
</dbReference>
<dbReference type="PANTHER" id="PTHR45913:SF19">
    <property type="entry name" value="LOW QUALITY PROTEIN: ZINC FINGER BED DOMAIN-CONTAINING PROTEIN 5-LIKE"/>
    <property type="match status" value="1"/>
</dbReference>
<dbReference type="STRING" id="307972.A0A2G8JFV1"/>
<organism evidence="2 3">
    <name type="scientific">Stichopus japonicus</name>
    <name type="common">Sea cucumber</name>
    <dbReference type="NCBI Taxonomy" id="307972"/>
    <lineage>
        <taxon>Eukaryota</taxon>
        <taxon>Metazoa</taxon>
        <taxon>Echinodermata</taxon>
        <taxon>Eleutherozoa</taxon>
        <taxon>Echinozoa</taxon>
        <taxon>Holothuroidea</taxon>
        <taxon>Aspidochirotacea</taxon>
        <taxon>Aspidochirotida</taxon>
        <taxon>Stichopodidae</taxon>
        <taxon>Apostichopus</taxon>
    </lineage>
</organism>
<dbReference type="InterPro" id="IPR012337">
    <property type="entry name" value="RNaseH-like_sf"/>
</dbReference>
<evidence type="ECO:0000313" key="2">
    <source>
        <dbReference type="EMBL" id="PIK34636.1"/>
    </source>
</evidence>
<dbReference type="GO" id="GO:0046983">
    <property type="term" value="F:protein dimerization activity"/>
    <property type="evidence" value="ECO:0007669"/>
    <property type="project" value="InterPro"/>
</dbReference>
<dbReference type="OrthoDB" id="10062525at2759"/>
<dbReference type="EMBL" id="MRZV01002116">
    <property type="protein sequence ID" value="PIK34636.1"/>
    <property type="molecule type" value="Genomic_DNA"/>
</dbReference>
<evidence type="ECO:0000313" key="3">
    <source>
        <dbReference type="Proteomes" id="UP000230750"/>
    </source>
</evidence>
<dbReference type="Proteomes" id="UP000230750">
    <property type="component" value="Unassembled WGS sequence"/>
</dbReference>
<dbReference type="SUPFAM" id="SSF53098">
    <property type="entry name" value="Ribonuclease H-like"/>
    <property type="match status" value="1"/>
</dbReference>
<name>A0A2G8JFV1_STIJA</name>